<dbReference type="Gene3D" id="3.20.20.370">
    <property type="entry name" value="Glycoside hydrolase/deacetylase"/>
    <property type="match status" value="1"/>
</dbReference>
<dbReference type="CDD" id="cd10954">
    <property type="entry name" value="CE4_CtAXE_like"/>
    <property type="match status" value="1"/>
</dbReference>
<dbReference type="InterPro" id="IPR011330">
    <property type="entry name" value="Glyco_hydro/deAcase_b/a-brl"/>
</dbReference>
<dbReference type="SUPFAM" id="SSF88713">
    <property type="entry name" value="Glycoside hydrolase/deacetylase"/>
    <property type="match status" value="1"/>
</dbReference>
<comment type="caution">
    <text evidence="4">The sequence shown here is derived from an EMBL/GenBank/DDBJ whole genome shotgun (WGS) entry which is preliminary data.</text>
</comment>
<protein>
    <submittedName>
        <fullName evidence="4">Peptidoglycan/xylan/chitin deacetylase (PgdA/CDA1 family)</fullName>
    </submittedName>
</protein>
<dbReference type="Pfam" id="PF01522">
    <property type="entry name" value="Polysacc_deac_1"/>
    <property type="match status" value="1"/>
</dbReference>
<proteinExistence type="predicted"/>
<evidence type="ECO:0000313" key="5">
    <source>
        <dbReference type="Proteomes" id="UP000245412"/>
    </source>
</evidence>
<evidence type="ECO:0000256" key="1">
    <source>
        <dbReference type="ARBA" id="ARBA00022723"/>
    </source>
</evidence>
<organism evidence="4 5">
    <name type="scientific">Murimonas intestini</name>
    <dbReference type="NCBI Taxonomy" id="1337051"/>
    <lineage>
        <taxon>Bacteria</taxon>
        <taxon>Bacillati</taxon>
        <taxon>Bacillota</taxon>
        <taxon>Clostridia</taxon>
        <taxon>Lachnospirales</taxon>
        <taxon>Lachnospiraceae</taxon>
        <taxon>Murimonas</taxon>
    </lineage>
</organism>
<evidence type="ECO:0000313" key="4">
    <source>
        <dbReference type="EMBL" id="PWJ72791.1"/>
    </source>
</evidence>
<dbReference type="InterPro" id="IPR002509">
    <property type="entry name" value="NODB_dom"/>
</dbReference>
<dbReference type="GO" id="GO:0016810">
    <property type="term" value="F:hydrolase activity, acting on carbon-nitrogen (but not peptide) bonds"/>
    <property type="evidence" value="ECO:0007669"/>
    <property type="project" value="InterPro"/>
</dbReference>
<dbReference type="GO" id="GO:0016020">
    <property type="term" value="C:membrane"/>
    <property type="evidence" value="ECO:0007669"/>
    <property type="project" value="TreeGrafter"/>
</dbReference>
<feature type="domain" description="NodB homology" evidence="3">
    <location>
        <begin position="46"/>
        <end position="220"/>
    </location>
</feature>
<accession>A0AB73SZ98</accession>
<keyword evidence="1" id="KW-0479">Metal-binding</keyword>
<dbReference type="InterPro" id="IPR050248">
    <property type="entry name" value="Polysacc_deacetylase_ArnD"/>
</dbReference>
<evidence type="ECO:0000259" key="3">
    <source>
        <dbReference type="PROSITE" id="PS51677"/>
    </source>
</evidence>
<dbReference type="PANTHER" id="PTHR10587">
    <property type="entry name" value="GLYCOSYL TRANSFERASE-RELATED"/>
    <property type="match status" value="1"/>
</dbReference>
<keyword evidence="2" id="KW-0378">Hydrolase</keyword>
<gene>
    <name evidence="4" type="ORF">C7383_116105</name>
</gene>
<sequence length="228" mass="25410">MVLFMLTGAFLYGKFHEDISAGGTSGSIRADQPLAEDGGETDDVKPKIALTFDDGPHPVFTPRLLDGLKERGVHATFFLIGKNIIGNEDIVRRMKDEGHLIGNHTYNHVQLTKLSEEKACEEIIKTNDLIYEVTGSGTEFIRPPFGSWNDNLECGIELISILWSVDPLDWKTEDTSAVVNRVVKNVKENDIILLHDYYGSSVDAALQIVDILQKEGYEFVTADELILE</sequence>
<dbReference type="EMBL" id="QGGY01000016">
    <property type="protein sequence ID" value="PWJ72791.1"/>
    <property type="molecule type" value="Genomic_DNA"/>
</dbReference>
<keyword evidence="5" id="KW-1185">Reference proteome</keyword>
<evidence type="ECO:0000256" key="2">
    <source>
        <dbReference type="ARBA" id="ARBA00022801"/>
    </source>
</evidence>
<reference evidence="4 5" key="1">
    <citation type="submission" date="2018-05" db="EMBL/GenBank/DDBJ databases">
        <authorList>
            <person name="Goeker M."/>
            <person name="Huntemann M."/>
            <person name="Clum A."/>
            <person name="Pillay M."/>
            <person name="Palaniappan K."/>
            <person name="Varghese N."/>
            <person name="Mikhailova N."/>
            <person name="Stamatis D."/>
            <person name="Reddy T."/>
            <person name="Daum C."/>
            <person name="Shapiro N."/>
            <person name="Ivanova N."/>
            <person name="Kyrpides N."/>
            <person name="Woyke T."/>
        </authorList>
    </citation>
    <scope>NUCLEOTIDE SEQUENCE [LARGE SCALE GENOMIC DNA]</scope>
    <source>
        <strain evidence="4 5">DSM 26524</strain>
    </source>
</reference>
<dbReference type="Proteomes" id="UP000245412">
    <property type="component" value="Unassembled WGS sequence"/>
</dbReference>
<dbReference type="PANTHER" id="PTHR10587:SF133">
    <property type="entry name" value="CHITIN DEACETYLASE 1-RELATED"/>
    <property type="match status" value="1"/>
</dbReference>
<dbReference type="GO" id="GO:0046872">
    <property type="term" value="F:metal ion binding"/>
    <property type="evidence" value="ECO:0007669"/>
    <property type="project" value="UniProtKB-KW"/>
</dbReference>
<dbReference type="AlphaFoldDB" id="A0AB73SZ98"/>
<name>A0AB73SZ98_9FIRM</name>
<dbReference type="GO" id="GO:0005975">
    <property type="term" value="P:carbohydrate metabolic process"/>
    <property type="evidence" value="ECO:0007669"/>
    <property type="project" value="InterPro"/>
</dbReference>
<dbReference type="PROSITE" id="PS51677">
    <property type="entry name" value="NODB"/>
    <property type="match status" value="1"/>
</dbReference>